<dbReference type="InterPro" id="IPR013106">
    <property type="entry name" value="Ig_V-set"/>
</dbReference>
<dbReference type="GO" id="GO:0019814">
    <property type="term" value="C:immunoglobulin complex"/>
    <property type="evidence" value="ECO:0007669"/>
    <property type="project" value="UniProtKB-KW"/>
</dbReference>
<dbReference type="InterPro" id="IPR036179">
    <property type="entry name" value="Ig-like_dom_sf"/>
</dbReference>
<proteinExistence type="predicted"/>
<reference evidence="5" key="1">
    <citation type="submission" date="2025-08" db="UniProtKB">
        <authorList>
            <consortium name="Ensembl"/>
        </authorList>
    </citation>
    <scope>IDENTIFICATION</scope>
</reference>
<dbReference type="SMART" id="SM00406">
    <property type="entry name" value="IGv"/>
    <property type="match status" value="1"/>
</dbReference>
<name>A0A670ZNB7_PSETE</name>
<evidence type="ECO:0000313" key="5">
    <source>
        <dbReference type="Ensembl" id="ENSPTXP00000024401.1"/>
    </source>
</evidence>
<dbReference type="OMA" id="GAQSHQG"/>
<protein>
    <recommendedName>
        <fullName evidence="4">Immunoglobulin V-set domain-containing protein</fullName>
    </recommendedName>
</protein>
<sequence>EVQLVESGSGFTFSGGYLHWVTQILESPWSTDPNSVYYSDKVQGQFIISRDYSSSLMFLQMNSLKTEDTAIYYLGGGGPNQWNPIPVALSITVLYRSAHQLN</sequence>
<dbReference type="GO" id="GO:0005576">
    <property type="term" value="C:extracellular region"/>
    <property type="evidence" value="ECO:0007669"/>
    <property type="project" value="UniProtKB-ARBA"/>
</dbReference>
<dbReference type="GO" id="GO:0002250">
    <property type="term" value="P:adaptive immune response"/>
    <property type="evidence" value="ECO:0007669"/>
    <property type="project" value="UniProtKB-KW"/>
</dbReference>
<dbReference type="Ensembl" id="ENSPTXT00000025152.1">
    <property type="protein sequence ID" value="ENSPTXP00000024401.1"/>
    <property type="gene ID" value="ENSPTXG00000016971.1"/>
</dbReference>
<reference evidence="5" key="2">
    <citation type="submission" date="2025-09" db="UniProtKB">
        <authorList>
            <consortium name="Ensembl"/>
        </authorList>
    </citation>
    <scope>IDENTIFICATION</scope>
</reference>
<dbReference type="InterPro" id="IPR013783">
    <property type="entry name" value="Ig-like_fold"/>
</dbReference>
<evidence type="ECO:0000259" key="4">
    <source>
        <dbReference type="SMART" id="SM00406"/>
    </source>
</evidence>
<accession>A0A670ZNB7</accession>
<organism evidence="5 6">
    <name type="scientific">Pseudonaja textilis</name>
    <name type="common">Eastern brown snake</name>
    <dbReference type="NCBI Taxonomy" id="8673"/>
    <lineage>
        <taxon>Eukaryota</taxon>
        <taxon>Metazoa</taxon>
        <taxon>Chordata</taxon>
        <taxon>Craniata</taxon>
        <taxon>Vertebrata</taxon>
        <taxon>Euteleostomi</taxon>
        <taxon>Lepidosauria</taxon>
        <taxon>Squamata</taxon>
        <taxon>Bifurcata</taxon>
        <taxon>Unidentata</taxon>
        <taxon>Episquamata</taxon>
        <taxon>Toxicofera</taxon>
        <taxon>Serpentes</taxon>
        <taxon>Colubroidea</taxon>
        <taxon>Elapidae</taxon>
        <taxon>Hydrophiinae</taxon>
        <taxon>Pseudonaja</taxon>
    </lineage>
</organism>
<dbReference type="PANTHER" id="PTHR23266">
    <property type="entry name" value="IMMUNOGLOBULIN HEAVY CHAIN"/>
    <property type="match status" value="1"/>
</dbReference>
<keyword evidence="6" id="KW-1185">Reference proteome</keyword>
<evidence type="ECO:0000256" key="1">
    <source>
        <dbReference type="ARBA" id="ARBA00022859"/>
    </source>
</evidence>
<keyword evidence="3" id="KW-1280">Immunoglobulin</keyword>
<dbReference type="SUPFAM" id="SSF48726">
    <property type="entry name" value="Immunoglobulin"/>
    <property type="match status" value="1"/>
</dbReference>
<dbReference type="Gene3D" id="2.60.40.10">
    <property type="entry name" value="Immunoglobulins"/>
    <property type="match status" value="1"/>
</dbReference>
<dbReference type="InterPro" id="IPR050199">
    <property type="entry name" value="IgHV"/>
</dbReference>
<feature type="domain" description="Immunoglobulin V-set" evidence="4">
    <location>
        <begin position="1"/>
        <end position="76"/>
    </location>
</feature>
<evidence type="ECO:0000313" key="6">
    <source>
        <dbReference type="Proteomes" id="UP000472273"/>
    </source>
</evidence>
<evidence type="ECO:0000256" key="2">
    <source>
        <dbReference type="ARBA" id="ARBA00023130"/>
    </source>
</evidence>
<evidence type="ECO:0000256" key="3">
    <source>
        <dbReference type="ARBA" id="ARBA00043265"/>
    </source>
</evidence>
<keyword evidence="2" id="KW-1064">Adaptive immunity</keyword>
<dbReference type="Proteomes" id="UP000472273">
    <property type="component" value="Unplaced"/>
</dbReference>
<dbReference type="AlphaFoldDB" id="A0A670ZNB7"/>
<keyword evidence="1" id="KW-0391">Immunity</keyword>